<comment type="caution">
    <text evidence="2">The sequence shown here is derived from an EMBL/GenBank/DDBJ whole genome shotgun (WGS) entry which is preliminary data.</text>
</comment>
<keyword evidence="1" id="KW-0732">Signal</keyword>
<proteinExistence type="predicted"/>
<dbReference type="InterPro" id="IPR010694">
    <property type="entry name" value="Uncharacterised_VirK"/>
</dbReference>
<organism evidence="2 3">
    <name type="scientific">Legionella steelei</name>
    <dbReference type="NCBI Taxonomy" id="947033"/>
    <lineage>
        <taxon>Bacteria</taxon>
        <taxon>Pseudomonadati</taxon>
        <taxon>Pseudomonadota</taxon>
        <taxon>Gammaproteobacteria</taxon>
        <taxon>Legionellales</taxon>
        <taxon>Legionellaceae</taxon>
        <taxon>Legionella</taxon>
    </lineage>
</organism>
<dbReference type="EMBL" id="LNYY01000021">
    <property type="protein sequence ID" value="KTD67366.1"/>
    <property type="molecule type" value="Genomic_DNA"/>
</dbReference>
<feature type="chain" id="PRO_5006918609" evidence="1">
    <location>
        <begin position="19"/>
        <end position="138"/>
    </location>
</feature>
<dbReference type="PATRIC" id="fig|947033.5.peg.3797"/>
<dbReference type="OrthoDB" id="5645049at2"/>
<evidence type="ECO:0000313" key="2">
    <source>
        <dbReference type="EMBL" id="KTD67366.1"/>
    </source>
</evidence>
<gene>
    <name evidence="2" type="ORF">Lste_3572</name>
</gene>
<dbReference type="RefSeq" id="WP_058512359.1">
    <property type="nucleotide sequence ID" value="NZ_DAIOMV010000001.1"/>
</dbReference>
<accession>A0A0W0ZEZ0</accession>
<dbReference type="Pfam" id="PF06903">
    <property type="entry name" value="VirK"/>
    <property type="match status" value="1"/>
</dbReference>
<dbReference type="Proteomes" id="UP000054926">
    <property type="component" value="Unassembled WGS sequence"/>
</dbReference>
<dbReference type="AlphaFoldDB" id="A0A0W0ZEZ0"/>
<name>A0A0W0ZEZ0_9GAMM</name>
<protein>
    <submittedName>
        <fullName evidence="2">VirK protein</fullName>
    </submittedName>
</protein>
<keyword evidence="3" id="KW-1185">Reference proteome</keyword>
<reference evidence="2 3" key="1">
    <citation type="submission" date="2015-11" db="EMBL/GenBank/DDBJ databases">
        <title>Genomic analysis of 38 Legionella species identifies large and diverse effector repertoires.</title>
        <authorList>
            <person name="Burstein D."/>
            <person name="Amaro F."/>
            <person name="Zusman T."/>
            <person name="Lifshitz Z."/>
            <person name="Cohen O."/>
            <person name="Gilbert J.A."/>
            <person name="Pupko T."/>
            <person name="Shuman H.A."/>
            <person name="Segal G."/>
        </authorList>
    </citation>
    <scope>NUCLEOTIDE SEQUENCE [LARGE SCALE GENOMIC DNA]</scope>
    <source>
        <strain evidence="2 3">IMVS3376</strain>
    </source>
</reference>
<evidence type="ECO:0000313" key="3">
    <source>
        <dbReference type="Proteomes" id="UP000054926"/>
    </source>
</evidence>
<evidence type="ECO:0000256" key="1">
    <source>
        <dbReference type="SAM" id="SignalP"/>
    </source>
</evidence>
<feature type="signal peptide" evidence="1">
    <location>
        <begin position="1"/>
        <end position="18"/>
    </location>
</feature>
<sequence>MKKMILSALIVLSSAAHAEQLATFTDIADSISQGKKITLVMNIQECNAQKAPANSIVASVQPTAFLVIDNNRIATSLKHFTLDNPLARNNPVFEFVKYNINADGSVSIKNTVMNARNYQQLASFQIDCALNKGFKVFG</sequence>